<dbReference type="EMBL" id="AZHX01001505">
    <property type="protein sequence ID" value="ETX02645.1"/>
    <property type="molecule type" value="Genomic_DNA"/>
</dbReference>
<evidence type="ECO:0000313" key="1">
    <source>
        <dbReference type="EMBL" id="ETX02645.1"/>
    </source>
</evidence>
<dbReference type="AlphaFoldDB" id="W4LXJ2"/>
<keyword evidence="2" id="KW-1185">Reference proteome</keyword>
<organism evidence="1 2">
    <name type="scientific">Candidatus Entotheonella gemina</name>
    <dbReference type="NCBI Taxonomy" id="1429439"/>
    <lineage>
        <taxon>Bacteria</taxon>
        <taxon>Pseudomonadati</taxon>
        <taxon>Nitrospinota/Tectimicrobiota group</taxon>
        <taxon>Candidatus Tectimicrobiota</taxon>
        <taxon>Candidatus Entotheonellia</taxon>
        <taxon>Candidatus Entotheonellales</taxon>
        <taxon>Candidatus Entotheonellaceae</taxon>
        <taxon>Candidatus Entotheonella</taxon>
    </lineage>
</organism>
<comment type="caution">
    <text evidence="1">The sequence shown here is derived from an EMBL/GenBank/DDBJ whole genome shotgun (WGS) entry which is preliminary data.</text>
</comment>
<evidence type="ECO:0000313" key="2">
    <source>
        <dbReference type="Proteomes" id="UP000019140"/>
    </source>
</evidence>
<proteinExistence type="predicted"/>
<gene>
    <name evidence="1" type="ORF">ETSY2_35135</name>
</gene>
<dbReference type="Proteomes" id="UP000019140">
    <property type="component" value="Unassembled WGS sequence"/>
</dbReference>
<reference evidence="1 2" key="1">
    <citation type="journal article" date="2014" name="Nature">
        <title>An environmental bacterial taxon with a large and distinct metabolic repertoire.</title>
        <authorList>
            <person name="Wilson M.C."/>
            <person name="Mori T."/>
            <person name="Ruckert C."/>
            <person name="Uria A.R."/>
            <person name="Helf M.J."/>
            <person name="Takada K."/>
            <person name="Gernert C."/>
            <person name="Steffens U.A."/>
            <person name="Heycke N."/>
            <person name="Schmitt S."/>
            <person name="Rinke C."/>
            <person name="Helfrich E.J."/>
            <person name="Brachmann A.O."/>
            <person name="Gurgui C."/>
            <person name="Wakimoto T."/>
            <person name="Kracht M."/>
            <person name="Crusemann M."/>
            <person name="Hentschel U."/>
            <person name="Abe I."/>
            <person name="Matsunaga S."/>
            <person name="Kalinowski J."/>
            <person name="Takeyama H."/>
            <person name="Piel J."/>
        </authorList>
    </citation>
    <scope>NUCLEOTIDE SEQUENCE [LARGE SCALE GENOMIC DNA]</scope>
    <source>
        <strain evidence="2">TSY2</strain>
    </source>
</reference>
<dbReference type="HOGENOM" id="CLU_3326055_0_0_7"/>
<sequence>MLAVTFAADVLSHLDGNLSILTLASILFILERGNGVEG</sequence>
<protein>
    <submittedName>
        <fullName evidence="1">Uncharacterized protein</fullName>
    </submittedName>
</protein>
<accession>W4LXJ2</accession>
<name>W4LXJ2_9BACT</name>